<keyword evidence="7" id="KW-1185">Reference proteome</keyword>
<dbReference type="PANTHER" id="PTHR46332">
    <property type="entry name" value="ASPARTATE BETA-HYDROXYLASE DOMAIN-CONTAINING PROTEIN 2"/>
    <property type="match status" value="1"/>
</dbReference>
<keyword evidence="2" id="KW-0223">Dioxygenase</keyword>
<feature type="compositionally biased region" description="Basic and acidic residues" evidence="4">
    <location>
        <begin position="18"/>
        <end position="38"/>
    </location>
</feature>
<sequence length="271" mass="31137">MRNGPTTLPRQNGSEDTLEPRHGSNDDASRPEPRERYTRPKQSALIRMGKRLRDPVNRWFARQSLVGDEAILPASYLPCLDELQREWHIVRQELAPLLMERRSIPAFGKLSPDHRRIANSSAWKSFFLEGYGFKAQGNRARCPQTAAMLDRIPGLVVAFFSIMEPGTHVPRHRGLTKAWLNCHLGLAVPRGPDRCEMEVNGAPVRWAEGEWMVFDETNPHEVWNETQEPRVVLFLQVRRPMRRSGRMAARLLYSIIRRTAFVQDVRKAIAA</sequence>
<proteinExistence type="inferred from homology"/>
<dbReference type="InterPro" id="IPR027443">
    <property type="entry name" value="IPNS-like_sf"/>
</dbReference>
<evidence type="ECO:0000256" key="1">
    <source>
        <dbReference type="ARBA" id="ARBA00007730"/>
    </source>
</evidence>
<dbReference type="RefSeq" id="WP_115415269.1">
    <property type="nucleotide sequence ID" value="NZ_CP031357.1"/>
</dbReference>
<accession>A0A345YAX5</accession>
<dbReference type="Proteomes" id="UP000254508">
    <property type="component" value="Chromosome"/>
</dbReference>
<dbReference type="InterPro" id="IPR051821">
    <property type="entry name" value="Asp/Asn_beta-hydroxylase"/>
</dbReference>
<dbReference type="InterPro" id="IPR007803">
    <property type="entry name" value="Asp/Arg/Pro-Hydrxlase"/>
</dbReference>
<keyword evidence="3" id="KW-0560">Oxidoreductase</keyword>
<protein>
    <submittedName>
        <fullName evidence="6">Aspartyl/asparaginyl beta-hydroxylase domain-containing protein</fullName>
    </submittedName>
</protein>
<feature type="compositionally biased region" description="Polar residues" evidence="4">
    <location>
        <begin position="1"/>
        <end position="15"/>
    </location>
</feature>
<evidence type="ECO:0000256" key="2">
    <source>
        <dbReference type="ARBA" id="ARBA00022964"/>
    </source>
</evidence>
<evidence type="ECO:0000313" key="7">
    <source>
        <dbReference type="Proteomes" id="UP000254508"/>
    </source>
</evidence>
<reference evidence="7" key="1">
    <citation type="submission" date="2018-07" db="EMBL/GenBank/DDBJ databases">
        <title>Genome sequence of Erythrobacter strain YH-07, an antagonistic bacterium isolated from Yellow Sea.</title>
        <authorList>
            <person name="Tang T."/>
            <person name="Liu Q."/>
            <person name="Sun X."/>
        </authorList>
    </citation>
    <scope>NUCLEOTIDE SEQUENCE [LARGE SCALE GENOMIC DNA]</scope>
    <source>
        <strain evidence="7">YH-07</strain>
    </source>
</reference>
<comment type="similarity">
    <text evidence="1">Belongs to the aspartyl/asparaginyl beta-hydroxylase family.</text>
</comment>
<dbReference type="SUPFAM" id="SSF51197">
    <property type="entry name" value="Clavaminate synthase-like"/>
    <property type="match status" value="1"/>
</dbReference>
<dbReference type="Pfam" id="PF05118">
    <property type="entry name" value="Asp_Arg_Hydrox"/>
    <property type="match status" value="1"/>
</dbReference>
<gene>
    <name evidence="6" type="ORF">DVR09_00905</name>
</gene>
<organism evidence="6 7">
    <name type="scientific">Erythrobacter aureus</name>
    <dbReference type="NCBI Taxonomy" id="2182384"/>
    <lineage>
        <taxon>Bacteria</taxon>
        <taxon>Pseudomonadati</taxon>
        <taxon>Pseudomonadota</taxon>
        <taxon>Alphaproteobacteria</taxon>
        <taxon>Sphingomonadales</taxon>
        <taxon>Erythrobacteraceae</taxon>
        <taxon>Erythrobacter/Porphyrobacter group</taxon>
        <taxon>Erythrobacter</taxon>
    </lineage>
</organism>
<evidence type="ECO:0000259" key="5">
    <source>
        <dbReference type="Pfam" id="PF05118"/>
    </source>
</evidence>
<dbReference type="PANTHER" id="PTHR46332:SF5">
    <property type="entry name" value="ASPARTATE BETA-HYDROXYLASE DOMAIN CONTAINING 2"/>
    <property type="match status" value="1"/>
</dbReference>
<evidence type="ECO:0000256" key="3">
    <source>
        <dbReference type="ARBA" id="ARBA00023002"/>
    </source>
</evidence>
<dbReference type="KEGG" id="err:DVR09_00905"/>
<evidence type="ECO:0000313" key="6">
    <source>
        <dbReference type="EMBL" id="AXK41077.1"/>
    </source>
</evidence>
<dbReference type="OrthoDB" id="21665at2"/>
<dbReference type="GO" id="GO:0016020">
    <property type="term" value="C:membrane"/>
    <property type="evidence" value="ECO:0007669"/>
    <property type="project" value="TreeGrafter"/>
</dbReference>
<dbReference type="Gene3D" id="2.60.120.330">
    <property type="entry name" value="B-lactam Antibiotic, Isopenicillin N Synthase, Chain"/>
    <property type="match status" value="1"/>
</dbReference>
<dbReference type="EMBL" id="CP031357">
    <property type="protein sequence ID" value="AXK41077.1"/>
    <property type="molecule type" value="Genomic_DNA"/>
</dbReference>
<feature type="domain" description="Aspartyl/asparaginy/proline hydroxylase" evidence="5">
    <location>
        <begin position="85"/>
        <end position="240"/>
    </location>
</feature>
<feature type="region of interest" description="Disordered" evidence="4">
    <location>
        <begin position="1"/>
        <end position="42"/>
    </location>
</feature>
<evidence type="ECO:0000256" key="4">
    <source>
        <dbReference type="SAM" id="MobiDB-lite"/>
    </source>
</evidence>
<name>A0A345YAX5_9SPHN</name>
<dbReference type="GO" id="GO:0051213">
    <property type="term" value="F:dioxygenase activity"/>
    <property type="evidence" value="ECO:0007669"/>
    <property type="project" value="UniProtKB-KW"/>
</dbReference>
<dbReference type="AlphaFoldDB" id="A0A345YAX5"/>